<dbReference type="OrthoDB" id="5139247at2759"/>
<dbReference type="PROSITE" id="PS00136">
    <property type="entry name" value="SUBTILASE_ASP"/>
    <property type="match status" value="1"/>
</dbReference>
<name>A0A2K3CPG5_CHLRE</name>
<feature type="compositionally biased region" description="Low complexity" evidence="6">
    <location>
        <begin position="225"/>
        <end position="239"/>
    </location>
</feature>
<feature type="domain" description="Peptidase S8/S53" evidence="8">
    <location>
        <begin position="769"/>
        <end position="1143"/>
    </location>
</feature>
<feature type="compositionally biased region" description="Polar residues" evidence="6">
    <location>
        <begin position="1"/>
        <end position="10"/>
    </location>
</feature>
<dbReference type="PANTHER" id="PTHR43399">
    <property type="entry name" value="SUBTILISIN-RELATED"/>
    <property type="match status" value="1"/>
</dbReference>
<feature type="region of interest" description="Disordered" evidence="6">
    <location>
        <begin position="288"/>
        <end position="307"/>
    </location>
</feature>
<feature type="region of interest" description="Disordered" evidence="6">
    <location>
        <begin position="820"/>
        <end position="872"/>
    </location>
</feature>
<evidence type="ECO:0000313" key="10">
    <source>
        <dbReference type="Proteomes" id="UP000006906"/>
    </source>
</evidence>
<evidence type="ECO:0000256" key="1">
    <source>
        <dbReference type="ARBA" id="ARBA00011073"/>
    </source>
</evidence>
<keyword evidence="7" id="KW-0812">Transmembrane</keyword>
<dbReference type="PRINTS" id="PR00723">
    <property type="entry name" value="SUBTILISIN"/>
</dbReference>
<feature type="active site" description="Charge relay system" evidence="5">
    <location>
        <position position="776"/>
    </location>
</feature>
<evidence type="ECO:0000313" key="9">
    <source>
        <dbReference type="EMBL" id="PNW70165.1"/>
    </source>
</evidence>
<dbReference type="PROSITE" id="PS51892">
    <property type="entry name" value="SUBTILASE"/>
    <property type="match status" value="1"/>
</dbReference>
<organism evidence="9 10">
    <name type="scientific">Chlamydomonas reinhardtii</name>
    <name type="common">Chlamydomonas smithii</name>
    <dbReference type="NCBI Taxonomy" id="3055"/>
    <lineage>
        <taxon>Eukaryota</taxon>
        <taxon>Viridiplantae</taxon>
        <taxon>Chlorophyta</taxon>
        <taxon>core chlorophytes</taxon>
        <taxon>Chlorophyceae</taxon>
        <taxon>CS clade</taxon>
        <taxon>Chlamydomonadales</taxon>
        <taxon>Chlamydomonadaceae</taxon>
        <taxon>Chlamydomonas</taxon>
    </lineage>
</organism>
<dbReference type="GeneID" id="5717173"/>
<evidence type="ECO:0000256" key="3">
    <source>
        <dbReference type="ARBA" id="ARBA00022801"/>
    </source>
</evidence>
<feature type="compositionally biased region" description="Low complexity" evidence="6">
    <location>
        <begin position="153"/>
        <end position="167"/>
    </location>
</feature>
<gene>
    <name evidence="9" type="ORF">CHLRE_17g708400v5</name>
</gene>
<keyword evidence="7" id="KW-1133">Transmembrane helix</keyword>
<dbReference type="InterPro" id="IPR051048">
    <property type="entry name" value="Peptidase_S8/S53_subtilisin"/>
</dbReference>
<feature type="region of interest" description="Disordered" evidence="6">
    <location>
        <begin position="1"/>
        <end position="66"/>
    </location>
</feature>
<evidence type="ECO:0000256" key="4">
    <source>
        <dbReference type="ARBA" id="ARBA00022825"/>
    </source>
</evidence>
<dbReference type="InParanoid" id="A0A2K3CPG5"/>
<dbReference type="SUPFAM" id="SSF52743">
    <property type="entry name" value="Subtilisin-like"/>
    <property type="match status" value="1"/>
</dbReference>
<feature type="compositionally biased region" description="Low complexity" evidence="6">
    <location>
        <begin position="268"/>
        <end position="281"/>
    </location>
</feature>
<dbReference type="Gene3D" id="3.40.50.200">
    <property type="entry name" value="Peptidase S8/S53 domain"/>
    <property type="match status" value="1"/>
</dbReference>
<feature type="active site" description="Charge relay system" evidence="5">
    <location>
        <position position="1097"/>
    </location>
</feature>
<dbReference type="InterPro" id="IPR034204">
    <property type="entry name" value="PfSUB1-like_cat_dom"/>
</dbReference>
<evidence type="ECO:0000259" key="8">
    <source>
        <dbReference type="Pfam" id="PF00082"/>
    </source>
</evidence>
<feature type="transmembrane region" description="Helical" evidence="7">
    <location>
        <begin position="451"/>
        <end position="473"/>
    </location>
</feature>
<dbReference type="EMBL" id="CM008978">
    <property type="protein sequence ID" value="PNW70165.1"/>
    <property type="molecule type" value="Genomic_DNA"/>
</dbReference>
<evidence type="ECO:0000256" key="5">
    <source>
        <dbReference type="PROSITE-ProRule" id="PRU01240"/>
    </source>
</evidence>
<dbReference type="Pfam" id="PF00082">
    <property type="entry name" value="Peptidase_S8"/>
    <property type="match status" value="1"/>
</dbReference>
<keyword evidence="4 5" id="KW-0720">Serine protease</keyword>
<dbReference type="KEGG" id="cre:CHLRE_17g708400v5"/>
<dbReference type="Gramene" id="PNW70165">
    <property type="protein sequence ID" value="PNW70165"/>
    <property type="gene ID" value="CHLRE_17g708400v5"/>
</dbReference>
<dbReference type="InterPro" id="IPR023827">
    <property type="entry name" value="Peptidase_S8_Asp-AS"/>
</dbReference>
<dbReference type="PROSITE" id="PS00137">
    <property type="entry name" value="SUBTILASE_HIS"/>
    <property type="match status" value="1"/>
</dbReference>
<feature type="compositionally biased region" description="Low complexity" evidence="6">
    <location>
        <begin position="186"/>
        <end position="196"/>
    </location>
</feature>
<dbReference type="PANTHER" id="PTHR43399:SF4">
    <property type="entry name" value="CELL WALL-ASSOCIATED PROTEASE"/>
    <property type="match status" value="1"/>
</dbReference>
<dbReference type="Proteomes" id="UP000006906">
    <property type="component" value="Chromosome 17"/>
</dbReference>
<feature type="active site" description="Charge relay system" evidence="5">
    <location>
        <position position="907"/>
    </location>
</feature>
<evidence type="ECO:0000256" key="6">
    <source>
        <dbReference type="SAM" id="MobiDB-lite"/>
    </source>
</evidence>
<dbReference type="ExpressionAtlas" id="A0A2K3CPG5">
    <property type="expression patterns" value="baseline"/>
</dbReference>
<dbReference type="GO" id="GO:0006508">
    <property type="term" value="P:proteolysis"/>
    <property type="evidence" value="ECO:0000318"/>
    <property type="project" value="GO_Central"/>
</dbReference>
<comment type="similarity">
    <text evidence="1 5">Belongs to the peptidase S8 family.</text>
</comment>
<dbReference type="InterPro" id="IPR015500">
    <property type="entry name" value="Peptidase_S8_subtilisin-rel"/>
</dbReference>
<dbReference type="InterPro" id="IPR000209">
    <property type="entry name" value="Peptidase_S8/S53_dom"/>
</dbReference>
<feature type="compositionally biased region" description="Polar residues" evidence="6">
    <location>
        <begin position="114"/>
        <end position="135"/>
    </location>
</feature>
<dbReference type="STRING" id="3055.A0A2K3CPG5"/>
<dbReference type="InterPro" id="IPR022398">
    <property type="entry name" value="Peptidase_S8_His-AS"/>
</dbReference>
<evidence type="ECO:0000256" key="7">
    <source>
        <dbReference type="SAM" id="Phobius"/>
    </source>
</evidence>
<proteinExistence type="inferred from homology"/>
<dbReference type="InterPro" id="IPR036852">
    <property type="entry name" value="Peptidase_S8/S53_dom_sf"/>
</dbReference>
<evidence type="ECO:0000256" key="2">
    <source>
        <dbReference type="ARBA" id="ARBA00022670"/>
    </source>
</evidence>
<dbReference type="RefSeq" id="XP_042914497.1">
    <property type="nucleotide sequence ID" value="XM_043072038.1"/>
</dbReference>
<keyword evidence="7" id="KW-0472">Membrane</keyword>
<accession>A0A2K3CPG5</accession>
<keyword evidence="2 5" id="KW-0645">Protease</keyword>
<feature type="compositionally biased region" description="Low complexity" evidence="6">
    <location>
        <begin position="297"/>
        <end position="307"/>
    </location>
</feature>
<feature type="compositionally biased region" description="Pro residues" evidence="6">
    <location>
        <begin position="834"/>
        <end position="861"/>
    </location>
</feature>
<dbReference type="GO" id="GO:0004252">
    <property type="term" value="F:serine-type endopeptidase activity"/>
    <property type="evidence" value="ECO:0000318"/>
    <property type="project" value="GO_Central"/>
</dbReference>
<reference evidence="9 10" key="1">
    <citation type="journal article" date="2007" name="Science">
        <title>The Chlamydomonas genome reveals the evolution of key animal and plant functions.</title>
        <authorList>
            <person name="Merchant S.S."/>
            <person name="Prochnik S.E."/>
            <person name="Vallon O."/>
            <person name="Harris E.H."/>
            <person name="Karpowicz S.J."/>
            <person name="Witman G.B."/>
            <person name="Terry A."/>
            <person name="Salamov A."/>
            <person name="Fritz-Laylin L.K."/>
            <person name="Marechal-Drouard L."/>
            <person name="Marshall W.F."/>
            <person name="Qu L.H."/>
            <person name="Nelson D.R."/>
            <person name="Sanderfoot A.A."/>
            <person name="Spalding M.H."/>
            <person name="Kapitonov V.V."/>
            <person name="Ren Q."/>
            <person name="Ferris P."/>
            <person name="Lindquist E."/>
            <person name="Shapiro H."/>
            <person name="Lucas S.M."/>
            <person name="Grimwood J."/>
            <person name="Schmutz J."/>
            <person name="Cardol P."/>
            <person name="Cerutti H."/>
            <person name="Chanfreau G."/>
            <person name="Chen C.L."/>
            <person name="Cognat V."/>
            <person name="Croft M.T."/>
            <person name="Dent R."/>
            <person name="Dutcher S."/>
            <person name="Fernandez E."/>
            <person name="Fukuzawa H."/>
            <person name="Gonzalez-Ballester D."/>
            <person name="Gonzalez-Halphen D."/>
            <person name="Hallmann A."/>
            <person name="Hanikenne M."/>
            <person name="Hippler M."/>
            <person name="Inwood W."/>
            <person name="Jabbari K."/>
            <person name="Kalanon M."/>
            <person name="Kuras R."/>
            <person name="Lefebvre P.A."/>
            <person name="Lemaire S.D."/>
            <person name="Lobanov A.V."/>
            <person name="Lohr M."/>
            <person name="Manuell A."/>
            <person name="Meier I."/>
            <person name="Mets L."/>
            <person name="Mittag M."/>
            <person name="Mittelmeier T."/>
            <person name="Moroney J.V."/>
            <person name="Moseley J."/>
            <person name="Napoli C."/>
            <person name="Nedelcu A.M."/>
            <person name="Niyogi K."/>
            <person name="Novoselov S.V."/>
            <person name="Paulsen I.T."/>
            <person name="Pazour G."/>
            <person name="Purton S."/>
            <person name="Ral J.P."/>
            <person name="Riano-Pachon D.M."/>
            <person name="Riekhof W."/>
            <person name="Rymarquis L."/>
            <person name="Schroda M."/>
            <person name="Stern D."/>
            <person name="Umen J."/>
            <person name="Willows R."/>
            <person name="Wilson N."/>
            <person name="Zimmer S.L."/>
            <person name="Allmer J."/>
            <person name="Balk J."/>
            <person name="Bisova K."/>
            <person name="Chen C.J."/>
            <person name="Elias M."/>
            <person name="Gendler K."/>
            <person name="Hauser C."/>
            <person name="Lamb M.R."/>
            <person name="Ledford H."/>
            <person name="Long J.C."/>
            <person name="Minagawa J."/>
            <person name="Page M.D."/>
            <person name="Pan J."/>
            <person name="Pootakham W."/>
            <person name="Roje S."/>
            <person name="Rose A."/>
            <person name="Stahlberg E."/>
            <person name="Terauchi A.M."/>
            <person name="Yang P."/>
            <person name="Ball S."/>
            <person name="Bowler C."/>
            <person name="Dieckmann C.L."/>
            <person name="Gladyshev V.N."/>
            <person name="Green P."/>
            <person name="Jorgensen R."/>
            <person name="Mayfield S."/>
            <person name="Mueller-Roeber B."/>
            <person name="Rajamani S."/>
            <person name="Sayre R.T."/>
            <person name="Brokstein P."/>
            <person name="Dubchak I."/>
            <person name="Goodstein D."/>
            <person name="Hornick L."/>
            <person name="Huang Y.W."/>
            <person name="Jhaveri J."/>
            <person name="Luo Y."/>
            <person name="Martinez D."/>
            <person name="Ngau W.C."/>
            <person name="Otillar B."/>
            <person name="Poliakov A."/>
            <person name="Porter A."/>
            <person name="Szajkowski L."/>
            <person name="Werner G."/>
            <person name="Zhou K."/>
            <person name="Grigoriev I.V."/>
            <person name="Rokhsar D.S."/>
            <person name="Grossman A.R."/>
        </authorList>
    </citation>
    <scope>NUCLEOTIDE SEQUENCE [LARGE SCALE GENOMIC DNA]</scope>
    <source>
        <strain evidence="10">CC-503</strain>
    </source>
</reference>
<keyword evidence="3 5" id="KW-0378">Hydrolase</keyword>
<feature type="compositionally biased region" description="Polar residues" evidence="6">
    <location>
        <begin position="213"/>
        <end position="222"/>
    </location>
</feature>
<keyword evidence="10" id="KW-1185">Reference proteome</keyword>
<sequence length="1794" mass="181871">MDQAARSNNPMFKDSGGDQHETPSRFASYMEPAVPSLPPLSNAASVRRRAGSPTIDEASPGTPDGLTLGILNPLFKGSGRAIDLRTLPGFGNESSAPVNSPVPQPAAGRISASGIGSNGSPFTPRQAPRQSNGGSQLAGPPPGLSPITAPALSTVGSSNSTATATGSPYLAAPPPRRSPSGHWLGAAAATATTAAASPLATPMGSIPLADTYSPDTSQQLSRYDSAGSHLSGSSGSGHAYGRMATGGDGGPISPDRRPSQGGGGGAGLPPAGASLEPTSSITTIATITTKQRSSRLSAVTSPSAAAPSAAVAVTATAATAMGAAAAAAGASKNVAFSDTGRAVAATAAAVAPSSPEAAIKSVPAPQVVHGAAGGRKPAAAAPTDPVKAEKVAAAAAQAAGLSTGKKAKKQYRKAAEAEAAKGADPEAARREEEIADAKAVMKEKKRKRYTNLMCCCCCILFAGIIATAIAVPICVIQGCPPKKPDTNVVTLEEGLYSLRLLARMEDIEQKVSDLIPPLLRDYVNVTRLQESAVEFLDFTDLAVLREVRDSLLAKYKDQLTFLIPDFPMRFEPDLAEAARAGLSQLGAAATAAASTSLGGISISSATGSATASNTASLLASYANGSMSLTALSSLLPDSAKQTLQDLAAQIAAAADLVPGADGTALDGASLLNAALSGSTGSLLSTLRQTLTSAAGGNTGTGGNDLLAEHASLVSAAAAGAAKDLTGLLGGGGSSSSGSSSAAGTDPNVQWYLKKAEVADAWSLTEGAPDVIVAVVDTGFDIDHPDLKPNLWVNPGEVPGDGIDNDGNGFIDDINGFDFAGSGDACQGDWRARAAPPPPSPSPPPPPPPSPPPPSRRPPPPKRAATAKKKVQAAALTSPTVRATYATQLRPMCKPDADVRPESSDTGHGTHVAGIVAAVRNSVAAVAGAAPRVKVMVLKVFDASGRVYASHVVAAYAYAQRMGAHIVSCSFGPDTPNLQPQPYEVAEMVAQESLYSSAVTPLESKGVLLVAAAGNELTDLNGLASVKSNYLPCTLPNSNVMCITGSNPLDRAITGMAGNMPVGVNYGTAVVDMAAPGQDIYNTFPISLGSYGNKTGSSMATPLVAGVAALVASVVGAVGPLVASPNYYQASSVKSLLLETADKLPGLPVIGGRRLNAQRAVEAAYAASGGSYLLTPSSDFYTANGAAASLLSAGLAEQYYMAAAPTAANTPISLDSIAVPPAPFDVSVRAPVNNTPVTRLLSYKYTPATANASAPAGGPSGVLLLRLAGLARFTSSGVWGLQLSGAMAPASVRIMVGQRLLNLTSIGATASLMVPTAGLYDFEMLVLAPSDPVELRWATPAAPGVYGSPASDLLVVPSYSPAVHPRFAPNVTFPGAAVAPGWQVMWDYTTRDDGTSPTAQLSPAFLTTFSTGLPPFSGAPYAPLRNSIMAGADLFRAAGSFGAAATAATQASLAGPSPPTNLAVPDFASAAAYGVAVAQFTPPSSAQLQFQVTCSSCLLFVQGVLVADASQQQPIGSGSTVRAPEPQTVQSGCMSLTAALNSLSTGSVYTLELRFAVGDTSRGVLGVTWSPCSPGGSPTGQWGGLAGMLTSSVMWAPPAAGTGIIRSSLRCDLWRSRGAADASVVPSPRLVPPLASFTLPRVGSRNQNCTLWSSNPNCTAVALATAQDVLPTLVSGSGNYHVRCWAFWNGTFRAGTFSVRSASITSSPAAVANVFLGNQQIFRSTAPSAQPYVNFNRQSLAPRVNAFAPYLQLLAFEYSDVSPTSVMGLLDGTEVFAVKETLLIDRRMVVPATLS</sequence>
<dbReference type="CDD" id="cd07473">
    <property type="entry name" value="Peptidases_S8_Subtilisin_like"/>
    <property type="match status" value="1"/>
</dbReference>
<protein>
    <recommendedName>
        <fullName evidence="8">Peptidase S8/S53 domain-containing protein</fullName>
    </recommendedName>
</protein>
<feature type="region of interest" description="Disordered" evidence="6">
    <location>
        <begin position="83"/>
        <end position="281"/>
    </location>
</feature>